<dbReference type="InterPro" id="IPR006085">
    <property type="entry name" value="XPG_DNA_repair_N"/>
</dbReference>
<dbReference type="Proteomes" id="UP000694541">
    <property type="component" value="Unplaced"/>
</dbReference>
<keyword evidence="3" id="KW-0378">Hydrolase</keyword>
<dbReference type="InterPro" id="IPR029060">
    <property type="entry name" value="PIN-like_dom_sf"/>
</dbReference>
<dbReference type="PROSITE" id="PS00841">
    <property type="entry name" value="XPG_1"/>
    <property type="match status" value="1"/>
</dbReference>
<evidence type="ECO:0000313" key="10">
    <source>
        <dbReference type="Proteomes" id="UP000694541"/>
    </source>
</evidence>
<protein>
    <submittedName>
        <fullName evidence="9">ERCC excision repair 5, endonuclease</fullName>
    </submittedName>
</protein>
<evidence type="ECO:0000256" key="3">
    <source>
        <dbReference type="ARBA" id="ARBA00022759"/>
    </source>
</evidence>
<evidence type="ECO:0000256" key="4">
    <source>
        <dbReference type="ARBA" id="ARBA00022763"/>
    </source>
</evidence>
<dbReference type="InterPro" id="IPR001044">
    <property type="entry name" value="XPG/Rad2_eukaryotes"/>
</dbReference>
<organism evidence="9 10">
    <name type="scientific">Accipiter nisus</name>
    <name type="common">Eurasian sparrowhawk</name>
    <dbReference type="NCBI Taxonomy" id="211598"/>
    <lineage>
        <taxon>Eukaryota</taxon>
        <taxon>Metazoa</taxon>
        <taxon>Chordata</taxon>
        <taxon>Craniata</taxon>
        <taxon>Vertebrata</taxon>
        <taxon>Euteleostomi</taxon>
        <taxon>Archelosauria</taxon>
        <taxon>Archosauria</taxon>
        <taxon>Dinosauria</taxon>
        <taxon>Saurischia</taxon>
        <taxon>Theropoda</taxon>
        <taxon>Coelurosauria</taxon>
        <taxon>Aves</taxon>
        <taxon>Neognathae</taxon>
        <taxon>Neoaves</taxon>
        <taxon>Telluraves</taxon>
        <taxon>Accipitrimorphae</taxon>
        <taxon>Accipitriformes</taxon>
        <taxon>Accipitridae</taxon>
        <taxon>Accipitrinae</taxon>
        <taxon>Accipiter</taxon>
    </lineage>
</organism>
<dbReference type="GO" id="GO:0016788">
    <property type="term" value="F:hydrolase activity, acting on ester bonds"/>
    <property type="evidence" value="ECO:0007669"/>
    <property type="project" value="InterPro"/>
</dbReference>
<comment type="subcellular location">
    <subcellularLocation>
        <location evidence="1">Nucleus</location>
    </subcellularLocation>
</comment>
<feature type="region of interest" description="Disordered" evidence="7">
    <location>
        <begin position="563"/>
        <end position="584"/>
    </location>
</feature>
<dbReference type="Ensembl" id="ENSANIT00000015331.1">
    <property type="protein sequence ID" value="ENSANIP00000014814.1"/>
    <property type="gene ID" value="ENSANIG00000010098.1"/>
</dbReference>
<evidence type="ECO:0000256" key="2">
    <source>
        <dbReference type="ARBA" id="ARBA00005283"/>
    </source>
</evidence>
<keyword evidence="6" id="KW-0539">Nucleus</keyword>
<dbReference type="PRINTS" id="PR00853">
    <property type="entry name" value="XPGRADSUPER"/>
</dbReference>
<feature type="compositionally biased region" description="Basic and acidic residues" evidence="7">
    <location>
        <begin position="574"/>
        <end position="584"/>
    </location>
</feature>
<keyword evidence="5" id="KW-0234">DNA repair</keyword>
<keyword evidence="10" id="KW-1185">Reference proteome</keyword>
<dbReference type="SUPFAM" id="SSF88723">
    <property type="entry name" value="PIN domain-like"/>
    <property type="match status" value="1"/>
</dbReference>
<dbReference type="AlphaFoldDB" id="A0A8B9N6Q6"/>
<dbReference type="FunFam" id="3.40.50.1010:FF:000022">
    <property type="entry name" value="DNA repair protein complementing XP-G cells homolog"/>
    <property type="match status" value="1"/>
</dbReference>
<reference evidence="9" key="1">
    <citation type="submission" date="2025-08" db="UniProtKB">
        <authorList>
            <consortium name="Ensembl"/>
        </authorList>
    </citation>
    <scope>IDENTIFICATION</scope>
</reference>
<evidence type="ECO:0000256" key="7">
    <source>
        <dbReference type="SAM" id="MobiDB-lite"/>
    </source>
</evidence>
<feature type="region of interest" description="Disordered" evidence="7">
    <location>
        <begin position="371"/>
        <end position="395"/>
    </location>
</feature>
<accession>A0A8B9N6Q6</accession>
<keyword evidence="3" id="KW-0540">Nuclease</keyword>
<sequence length="600" mass="68221">MGVQGLWKLLECAGRPINPETLEGKILAVDISIWLNQAIKGARDRGGNSIRNAHLLTLFHRLCKLLFFRIRPVFVFDGEAPLLKRQTLAKRRQRKEVAISDSRKTTEKLLKTFLKRQVIKTALTGKSNEALPSITQVRREEIDDMYVLPSLEDEEKNSSEEEDEKEWEARMSQKKMLQEELCENPHSVDIESEDFNKLPPEIKHEILTDMKEFTKRKRTLFEAMPEESSDFSQYQLRGLLKKSNLNRCIENVQKELNQQHSGEIQTQYENEGGFVKEVESSRVVSEDTSHYILIKGIQAKKATSRDMETTAGPSSKMLEFIKPNKVNESPDNAKLVASDKLQTEKDNSVVTAPPSPRTLLAIQAAMVESSSEEELGDEDTGRWNVDQSVKEGGGVSPRTLEAIQQVLSEDDRREEVVTVRMDGVLPERSEVKDFLLSSSDEEDQILEVKEGRKIPTSTIHLSNQVIMQDAEFEQKSQELEKSHVTLKDTSISKAENYPCIDNTRKGTEYVEKEENGSFIEVDTEISNEAEFPTKYDEKLGDETALPEAETDRHAVVTQGLLKESDEVQLANDQNVEREDDGKDAADQWQDISLVTHCYLF</sequence>
<dbReference type="GO" id="GO:0003697">
    <property type="term" value="F:single-stranded DNA binding"/>
    <property type="evidence" value="ECO:0007669"/>
    <property type="project" value="InterPro"/>
</dbReference>
<evidence type="ECO:0000313" key="9">
    <source>
        <dbReference type="Ensembl" id="ENSANIP00000014814.1"/>
    </source>
</evidence>
<feature type="domain" description="XPG N-terminal" evidence="8">
    <location>
        <begin position="1"/>
        <end position="98"/>
    </location>
</feature>
<name>A0A8B9N6Q6_9AVES</name>
<dbReference type="CDD" id="cd09868">
    <property type="entry name" value="PIN_XPG_RAD2"/>
    <property type="match status" value="1"/>
</dbReference>
<evidence type="ECO:0000259" key="8">
    <source>
        <dbReference type="SMART" id="SM00485"/>
    </source>
</evidence>
<reference evidence="9" key="2">
    <citation type="submission" date="2025-09" db="UniProtKB">
        <authorList>
            <consortium name="Ensembl"/>
        </authorList>
    </citation>
    <scope>IDENTIFICATION</scope>
</reference>
<dbReference type="GO" id="GO:0006289">
    <property type="term" value="P:nucleotide-excision repair"/>
    <property type="evidence" value="ECO:0007669"/>
    <property type="project" value="InterPro"/>
</dbReference>
<dbReference type="PANTHER" id="PTHR16171">
    <property type="entry name" value="DNA REPAIR PROTEIN COMPLEMENTING XP-G CELLS-RELATED"/>
    <property type="match status" value="1"/>
</dbReference>
<comment type="similarity">
    <text evidence="2">Belongs to the XPG/RAD2 endonuclease family. XPG subfamily.</text>
</comment>
<keyword evidence="4" id="KW-0227">DNA damage</keyword>
<proteinExistence type="inferred from homology"/>
<evidence type="ECO:0000256" key="6">
    <source>
        <dbReference type="ARBA" id="ARBA00023242"/>
    </source>
</evidence>
<dbReference type="PANTHER" id="PTHR16171:SF11">
    <property type="entry name" value="DNA EXCISION REPAIR PROTEIN ERCC-5"/>
    <property type="match status" value="1"/>
</dbReference>
<dbReference type="Gene3D" id="3.40.50.1010">
    <property type="entry name" value="5'-nuclease"/>
    <property type="match status" value="1"/>
</dbReference>
<dbReference type="SMART" id="SM00485">
    <property type="entry name" value="XPGN"/>
    <property type="match status" value="1"/>
</dbReference>
<dbReference type="InterPro" id="IPR006084">
    <property type="entry name" value="XPG/Rad2"/>
</dbReference>
<dbReference type="GO" id="GO:0005634">
    <property type="term" value="C:nucleus"/>
    <property type="evidence" value="ECO:0007669"/>
    <property type="project" value="UniProtKB-SubCell"/>
</dbReference>
<dbReference type="Pfam" id="PF00752">
    <property type="entry name" value="XPG_N"/>
    <property type="match status" value="1"/>
</dbReference>
<dbReference type="GO" id="GO:0004520">
    <property type="term" value="F:DNA endonuclease activity"/>
    <property type="evidence" value="ECO:0007669"/>
    <property type="project" value="TreeGrafter"/>
</dbReference>
<dbReference type="InterPro" id="IPR019974">
    <property type="entry name" value="XPG_CS"/>
</dbReference>
<keyword evidence="3" id="KW-0255">Endonuclease</keyword>
<evidence type="ECO:0000256" key="5">
    <source>
        <dbReference type="ARBA" id="ARBA00023204"/>
    </source>
</evidence>
<evidence type="ECO:0000256" key="1">
    <source>
        <dbReference type="ARBA" id="ARBA00004123"/>
    </source>
</evidence>
<dbReference type="PRINTS" id="PR00066">
    <property type="entry name" value="XRODRMPGMNTG"/>
</dbReference>